<dbReference type="PANTHER" id="PTHR42903">
    <property type="entry name" value="INNER MEMBRANE PROTEIN YCCF"/>
    <property type="match status" value="1"/>
</dbReference>
<evidence type="ECO:0000313" key="3">
    <source>
        <dbReference type="EMBL" id="UPT21086.1"/>
    </source>
</evidence>
<dbReference type="NCBIfam" id="NF008740">
    <property type="entry name" value="PRK11770.1-2"/>
    <property type="match status" value="1"/>
</dbReference>
<feature type="transmembrane region" description="Helical" evidence="1">
    <location>
        <begin position="64"/>
        <end position="83"/>
    </location>
</feature>
<reference evidence="3 4" key="1">
    <citation type="submission" date="2020-04" db="EMBL/GenBank/DDBJ databases">
        <title>Thermobifida alba genome sequencing and assembly.</title>
        <authorList>
            <person name="Luzics S."/>
            <person name="Horvath B."/>
            <person name="Nagy I."/>
            <person name="Toth A."/>
            <person name="Nagy I."/>
            <person name="Kukolya J."/>
        </authorList>
    </citation>
    <scope>NUCLEOTIDE SEQUENCE [LARGE SCALE GENOMIC DNA]</scope>
    <source>
        <strain evidence="3 4">DSM 43795</strain>
    </source>
</reference>
<evidence type="ECO:0000313" key="4">
    <source>
        <dbReference type="Proteomes" id="UP000832041"/>
    </source>
</evidence>
<dbReference type="RefSeq" id="WP_248593392.1">
    <property type="nucleotide sequence ID" value="NZ_BAABEB010000026.1"/>
</dbReference>
<feature type="domain" description="Inner membrane component" evidence="2">
    <location>
        <begin position="7"/>
        <end position="57"/>
    </location>
</feature>
<gene>
    <name evidence="3" type="ORF">FOF52_09035</name>
</gene>
<dbReference type="PANTHER" id="PTHR42903:SF1">
    <property type="entry name" value="INNER MEMBRANE PROTEIN YCCF"/>
    <property type="match status" value="1"/>
</dbReference>
<sequence length="135" mass="14449">MALLRFVLNVIWLFVAGFWLAVGYALAGLICCVLVVTIPFGVASFRMASYALWPFGRELVRKPGAGTGSTIGNVIWIIVAGWWLALEHIATAIALAVTIIGIPMAWASLKLIPVALAPFGNEIVPAGSRRSTWGI</sequence>
<accession>A0ABY4L080</accession>
<feature type="domain" description="Inner membrane component" evidence="2">
    <location>
        <begin position="71"/>
        <end position="121"/>
    </location>
</feature>
<dbReference type="Proteomes" id="UP000832041">
    <property type="component" value="Chromosome"/>
</dbReference>
<evidence type="ECO:0000259" key="2">
    <source>
        <dbReference type="Pfam" id="PF03733"/>
    </source>
</evidence>
<keyword evidence="1" id="KW-0472">Membrane</keyword>
<keyword evidence="1" id="KW-0812">Transmembrane</keyword>
<dbReference type="InterPro" id="IPR052937">
    <property type="entry name" value="Inner_membrane_protein"/>
</dbReference>
<keyword evidence="4" id="KW-1185">Reference proteome</keyword>
<proteinExistence type="predicted"/>
<feature type="transmembrane region" description="Helical" evidence="1">
    <location>
        <begin position="89"/>
        <end position="109"/>
    </location>
</feature>
<dbReference type="InterPro" id="IPR031308">
    <property type="entry name" value="UCP028777"/>
</dbReference>
<dbReference type="InterPro" id="IPR005185">
    <property type="entry name" value="YccF"/>
</dbReference>
<evidence type="ECO:0000256" key="1">
    <source>
        <dbReference type="SAM" id="Phobius"/>
    </source>
</evidence>
<dbReference type="Pfam" id="PF03733">
    <property type="entry name" value="YccF"/>
    <property type="match status" value="2"/>
</dbReference>
<protein>
    <submittedName>
        <fullName evidence="3">YccF domain-containing protein</fullName>
    </submittedName>
</protein>
<dbReference type="PIRSF" id="PIRSF028777">
    <property type="entry name" value="UCP028777"/>
    <property type="match status" value="1"/>
</dbReference>
<organism evidence="3 4">
    <name type="scientific">Thermobifida alba</name>
    <name type="common">Thermomonospora alba</name>
    <dbReference type="NCBI Taxonomy" id="53522"/>
    <lineage>
        <taxon>Bacteria</taxon>
        <taxon>Bacillati</taxon>
        <taxon>Actinomycetota</taxon>
        <taxon>Actinomycetes</taxon>
        <taxon>Streptosporangiales</taxon>
        <taxon>Nocardiopsidaceae</taxon>
        <taxon>Thermobifida</taxon>
    </lineage>
</organism>
<keyword evidence="1" id="KW-1133">Transmembrane helix</keyword>
<dbReference type="EMBL" id="CP051627">
    <property type="protein sequence ID" value="UPT21086.1"/>
    <property type="molecule type" value="Genomic_DNA"/>
</dbReference>
<feature type="transmembrane region" description="Helical" evidence="1">
    <location>
        <begin position="12"/>
        <end position="43"/>
    </location>
</feature>
<name>A0ABY4L080_THEAE</name>